<name>A0A285PM38_WEIVI</name>
<evidence type="ECO:0000313" key="1">
    <source>
        <dbReference type="EMBL" id="SUP61232.1"/>
    </source>
</evidence>
<dbReference type="Proteomes" id="UP000254621">
    <property type="component" value="Unassembled WGS sequence"/>
</dbReference>
<dbReference type="RefSeq" id="WP_057746079.1">
    <property type="nucleotide sequence ID" value="NZ_BJLU01000005.1"/>
</dbReference>
<dbReference type="AlphaFoldDB" id="A0A285PM38"/>
<proteinExistence type="predicted"/>
<dbReference type="STRING" id="1629.IV50_GL001045"/>
<organism evidence="1 2">
    <name type="scientific">Weissella viridescens</name>
    <name type="common">Lactobacillus viridescens</name>
    <dbReference type="NCBI Taxonomy" id="1629"/>
    <lineage>
        <taxon>Bacteria</taxon>
        <taxon>Bacillati</taxon>
        <taxon>Bacillota</taxon>
        <taxon>Bacilli</taxon>
        <taxon>Lactobacillales</taxon>
        <taxon>Lactobacillaceae</taxon>
        <taxon>Weissella</taxon>
    </lineage>
</organism>
<reference evidence="1 2" key="1">
    <citation type="submission" date="2018-06" db="EMBL/GenBank/DDBJ databases">
        <authorList>
            <consortium name="Pathogen Informatics"/>
            <person name="Doyle S."/>
        </authorList>
    </citation>
    <scope>NUCLEOTIDE SEQUENCE [LARGE SCALE GENOMIC DNA]</scope>
    <source>
        <strain evidence="1 2">NCTC13645</strain>
    </source>
</reference>
<accession>A0A285PM38</accession>
<gene>
    <name evidence="1" type="ORF">NCTC13645_02365</name>
</gene>
<evidence type="ECO:0000313" key="2">
    <source>
        <dbReference type="Proteomes" id="UP000254621"/>
    </source>
</evidence>
<protein>
    <submittedName>
        <fullName evidence="1">Uncharacterized protein</fullName>
    </submittedName>
</protein>
<sequence length="127" mass="14636">MSYTRMLKYWPFLVLNLLFAFGIPFVVKMSHVATLANVLGILFLVNGLFSIYLGLYIKRRGAFKVMLLVWPILFAIAVWFGLEPSLYGYAFAAMYFVIESLAFFVGQQNDLDYEEQIPIDEGYHSLK</sequence>
<dbReference type="OrthoDB" id="2145995at2"/>
<dbReference type="EMBL" id="UHIV01000006">
    <property type="protein sequence ID" value="SUP61232.1"/>
    <property type="molecule type" value="Genomic_DNA"/>
</dbReference>